<dbReference type="Proteomes" id="UP001165121">
    <property type="component" value="Unassembled WGS sequence"/>
</dbReference>
<accession>A0A9W6XQU1</accession>
<evidence type="ECO:0000313" key="1">
    <source>
        <dbReference type="EMBL" id="GMF43533.1"/>
    </source>
</evidence>
<gene>
    <name evidence="1" type="ORF">Pfra01_001475200</name>
</gene>
<keyword evidence="2" id="KW-1185">Reference proteome</keyword>
<organism evidence="1 2">
    <name type="scientific">Phytophthora fragariaefolia</name>
    <dbReference type="NCBI Taxonomy" id="1490495"/>
    <lineage>
        <taxon>Eukaryota</taxon>
        <taxon>Sar</taxon>
        <taxon>Stramenopiles</taxon>
        <taxon>Oomycota</taxon>
        <taxon>Peronosporomycetes</taxon>
        <taxon>Peronosporales</taxon>
        <taxon>Peronosporaceae</taxon>
        <taxon>Phytophthora</taxon>
    </lineage>
</organism>
<name>A0A9W6XQU1_9STRA</name>
<dbReference type="AlphaFoldDB" id="A0A9W6XQU1"/>
<reference evidence="1" key="1">
    <citation type="submission" date="2023-04" db="EMBL/GenBank/DDBJ databases">
        <title>Phytophthora fragariaefolia NBRC 109709.</title>
        <authorList>
            <person name="Ichikawa N."/>
            <person name="Sato H."/>
            <person name="Tonouchi N."/>
        </authorList>
    </citation>
    <scope>NUCLEOTIDE SEQUENCE</scope>
    <source>
        <strain evidence="1">NBRC 109709</strain>
    </source>
</reference>
<proteinExistence type="predicted"/>
<comment type="caution">
    <text evidence="1">The sequence shown here is derived from an EMBL/GenBank/DDBJ whole genome shotgun (WGS) entry which is preliminary data.</text>
</comment>
<sequence>MPKGRTRINGSGRKPANHCRTAVCNYKKLEVINWHAKFGLESTLKRFFSHIADGKLRASANQVYRWRNSRTAIAEACGYIEKSTSTVVVREPCLLRADGEDDVVQLLVESGILDTEVGIIDSDDDFDQ</sequence>
<evidence type="ECO:0000313" key="2">
    <source>
        <dbReference type="Proteomes" id="UP001165121"/>
    </source>
</evidence>
<dbReference type="EMBL" id="BSXT01001553">
    <property type="protein sequence ID" value="GMF43533.1"/>
    <property type="molecule type" value="Genomic_DNA"/>
</dbReference>
<protein>
    <submittedName>
        <fullName evidence="1">Unnamed protein product</fullName>
    </submittedName>
</protein>
<dbReference type="OrthoDB" id="125674at2759"/>